<dbReference type="RefSeq" id="WP_154077307.1">
    <property type="nucleotide sequence ID" value="NZ_CP045929.1"/>
</dbReference>
<feature type="transmembrane region" description="Helical" evidence="1">
    <location>
        <begin position="108"/>
        <end position="129"/>
    </location>
</feature>
<feature type="transmembrane region" description="Helical" evidence="1">
    <location>
        <begin position="223"/>
        <end position="245"/>
    </location>
</feature>
<evidence type="ECO:0000313" key="3">
    <source>
        <dbReference type="Proteomes" id="UP000371041"/>
    </source>
</evidence>
<dbReference type="AlphaFoldDB" id="A0A5Q3QGR8"/>
<proteinExistence type="predicted"/>
<feature type="transmembrane region" description="Helical" evidence="1">
    <location>
        <begin position="198"/>
        <end position="216"/>
    </location>
</feature>
<protein>
    <submittedName>
        <fullName evidence="2">Uncharacterized protein</fullName>
    </submittedName>
</protein>
<gene>
    <name evidence="2" type="ORF">GIY23_15460</name>
</gene>
<keyword evidence="3" id="KW-1185">Reference proteome</keyword>
<organism evidence="2 3">
    <name type="scientific">Allosaccharopolyspora coralli</name>
    <dbReference type="NCBI Taxonomy" id="2665642"/>
    <lineage>
        <taxon>Bacteria</taxon>
        <taxon>Bacillati</taxon>
        <taxon>Actinomycetota</taxon>
        <taxon>Actinomycetes</taxon>
        <taxon>Pseudonocardiales</taxon>
        <taxon>Pseudonocardiaceae</taxon>
        <taxon>Allosaccharopolyspora</taxon>
    </lineage>
</organism>
<feature type="transmembrane region" description="Helical" evidence="1">
    <location>
        <begin position="141"/>
        <end position="166"/>
    </location>
</feature>
<keyword evidence="1" id="KW-1133">Transmembrane helix</keyword>
<evidence type="ECO:0000256" key="1">
    <source>
        <dbReference type="SAM" id="Phobius"/>
    </source>
</evidence>
<dbReference type="KEGG" id="sace:GIY23_15460"/>
<dbReference type="EMBL" id="CP045929">
    <property type="protein sequence ID" value="QGK70725.1"/>
    <property type="molecule type" value="Genomic_DNA"/>
</dbReference>
<evidence type="ECO:0000313" key="2">
    <source>
        <dbReference type="EMBL" id="QGK70725.1"/>
    </source>
</evidence>
<accession>A0A5Q3QGR8</accession>
<sequence>MAACPKTPRPSSCLRFPALPGRSRCQHAADSTHVLAHLIRCRRTIAERAATYRQTGGVDVEPIAVALMVAAMQFVVAVVHSVRLKYLAAHPPEDGIRALDLPDGWEPASGAASVLLSSLNLGTAVFLLGGAAQNRYEGGPLALTSFSLALGLLLVATSVGVGLAGFPAHRATVRLRLDTLRPSGEPAVVLVRAGERAFLRWGGTVLLGAGCVFVLSTAERLNAVNAFLSIAAFVLAGWCAVFIVLDDGRDTEVWLSPSGVVVARGPARSGASWDAMRVVRAVTREQFRGPEWRLIDVSVRWSTDDLPHDLGISRPGSGGLKINPAFVQCDPVLLFHCLAFYRRNPQHRHELGTPLAVERIQQGHVTESSPDPVR</sequence>
<keyword evidence="1" id="KW-0812">Transmembrane</keyword>
<dbReference type="Proteomes" id="UP000371041">
    <property type="component" value="Chromosome"/>
</dbReference>
<reference evidence="3" key="1">
    <citation type="submission" date="2019-11" db="EMBL/GenBank/DDBJ databases">
        <title>The complete genome sequence of Saccharopolyspora sp. E2A.</title>
        <authorList>
            <person name="Zhang G."/>
        </authorList>
    </citation>
    <scope>NUCLEOTIDE SEQUENCE [LARGE SCALE GENOMIC DNA]</scope>
    <source>
        <strain evidence="3">E2A</strain>
    </source>
</reference>
<name>A0A5Q3QGR8_9PSEU</name>
<keyword evidence="1" id="KW-0472">Membrane</keyword>
<feature type="transmembrane region" description="Helical" evidence="1">
    <location>
        <begin position="63"/>
        <end position="82"/>
    </location>
</feature>